<evidence type="ECO:0000313" key="2">
    <source>
        <dbReference type="EMBL" id="WMT03729.1"/>
    </source>
</evidence>
<evidence type="ECO:0000313" key="3">
    <source>
        <dbReference type="Proteomes" id="UP001229313"/>
    </source>
</evidence>
<gene>
    <name evidence="2" type="ORF">RDV84_02465</name>
</gene>
<sequence length="86" mass="9165">MHRDRIPRQQSGPTALSGNTIPLARCSLASGFFSSARRRATDIDPSLAIDVNPGNNRGNTLCDHPDAPWAGATQPAVRSERAPETA</sequence>
<dbReference type="Proteomes" id="UP001229313">
    <property type="component" value="Chromosome"/>
</dbReference>
<dbReference type="RefSeq" id="WP_309152343.1">
    <property type="nucleotide sequence ID" value="NZ_CP133568.1"/>
</dbReference>
<feature type="region of interest" description="Disordered" evidence="1">
    <location>
        <begin position="1"/>
        <end position="20"/>
    </location>
</feature>
<feature type="compositionally biased region" description="Polar residues" evidence="1">
    <location>
        <begin position="8"/>
        <end position="20"/>
    </location>
</feature>
<dbReference type="EMBL" id="CP133568">
    <property type="protein sequence ID" value="WMT03729.1"/>
    <property type="molecule type" value="Genomic_DNA"/>
</dbReference>
<accession>A0ABY9PBH8</accession>
<evidence type="ECO:0000256" key="1">
    <source>
        <dbReference type="SAM" id="MobiDB-lite"/>
    </source>
</evidence>
<reference evidence="2 3" key="1">
    <citation type="submission" date="2023-08" db="EMBL/GenBank/DDBJ databases">
        <title>The whole genome sequence of Lysobacter yananisis.</title>
        <authorList>
            <person name="Sun H."/>
        </authorList>
    </citation>
    <scope>NUCLEOTIDE SEQUENCE [LARGE SCALE GENOMIC DNA]</scope>
    <source>
        <strain evidence="2 3">SNNU513</strain>
    </source>
</reference>
<name>A0ABY9PBH8_9GAMM</name>
<protein>
    <submittedName>
        <fullName evidence="2">Uncharacterized protein</fullName>
    </submittedName>
</protein>
<organism evidence="2 3">
    <name type="scientific">Lysobacter yananisis</name>
    <dbReference type="NCBI Taxonomy" id="1003114"/>
    <lineage>
        <taxon>Bacteria</taxon>
        <taxon>Pseudomonadati</taxon>
        <taxon>Pseudomonadota</taxon>
        <taxon>Gammaproteobacteria</taxon>
        <taxon>Lysobacterales</taxon>
        <taxon>Lysobacteraceae</taxon>
        <taxon>Lysobacter</taxon>
    </lineage>
</organism>
<feature type="region of interest" description="Disordered" evidence="1">
    <location>
        <begin position="65"/>
        <end position="86"/>
    </location>
</feature>
<proteinExistence type="predicted"/>
<keyword evidence="3" id="KW-1185">Reference proteome</keyword>